<dbReference type="Proteomes" id="UP000000599">
    <property type="component" value="Chromosome A"/>
</dbReference>
<organism evidence="3 4">
    <name type="scientific">Debaryomyces hansenii (strain ATCC 36239 / CBS 767 / BCRC 21394 / JCM 1990 / NBRC 0083 / IGC 2968)</name>
    <name type="common">Yeast</name>
    <name type="synonym">Torulaspora hansenii</name>
    <dbReference type="NCBI Taxonomy" id="284592"/>
    <lineage>
        <taxon>Eukaryota</taxon>
        <taxon>Fungi</taxon>
        <taxon>Dikarya</taxon>
        <taxon>Ascomycota</taxon>
        <taxon>Saccharomycotina</taxon>
        <taxon>Pichiomycetes</taxon>
        <taxon>Debaryomycetaceae</taxon>
        <taxon>Debaryomyces</taxon>
    </lineage>
</organism>
<dbReference type="OMA" id="QRLVILW"/>
<feature type="compositionally biased region" description="Polar residues" evidence="1">
    <location>
        <begin position="26"/>
        <end position="36"/>
    </location>
</feature>
<dbReference type="GeneID" id="2899356"/>
<feature type="transmembrane region" description="Helical" evidence="2">
    <location>
        <begin position="318"/>
        <end position="335"/>
    </location>
</feature>
<dbReference type="InParanoid" id="Q6BZK9"/>
<dbReference type="PANTHER" id="PTHR36840:SF1">
    <property type="entry name" value="BLL5714 PROTEIN"/>
    <property type="match status" value="1"/>
</dbReference>
<protein>
    <submittedName>
        <fullName evidence="3">DEHA2A00550p</fullName>
    </submittedName>
</protein>
<evidence type="ECO:0000256" key="1">
    <source>
        <dbReference type="SAM" id="MobiDB-lite"/>
    </source>
</evidence>
<gene>
    <name evidence="3" type="ordered locus">DEHA2A00550g</name>
</gene>
<dbReference type="Pfam" id="PF06772">
    <property type="entry name" value="LtrA"/>
    <property type="match status" value="1"/>
</dbReference>
<feature type="transmembrane region" description="Helical" evidence="2">
    <location>
        <begin position="127"/>
        <end position="146"/>
    </location>
</feature>
<dbReference type="VEuPathDB" id="FungiDB:DEHA2A00550g"/>
<feature type="transmembrane region" description="Helical" evidence="2">
    <location>
        <begin position="246"/>
        <end position="265"/>
    </location>
</feature>
<evidence type="ECO:0000313" key="4">
    <source>
        <dbReference type="Proteomes" id="UP000000599"/>
    </source>
</evidence>
<sequence>MNKKAFSDSNDRVITHTNDDVASAPHYQSQSTSSEAAMNEDEQQLTDSEGEDEFIRRHGHIDFQYIKKPKDAVWFIRPHALNYFKDGVLYRTKGERTSAKTELFLDLMYVGIISNLAGHATENASGGALLMYVLLFVPAWVVWADIKDFTNYYYTEDLSQKVYIIWILILLTLFVNSSSDVLNGIKGAAFTIVPYILCRVSLAISLLIYSLYIPEHRTQMRIYSVCIFITSCIWIPVIFISTRAKIGVAIAVLFLEQLSFTVVYHPQTKRLLKLTTSTALNIEHEIERFATFVTIAIGEFLYKVVATNPLGTGFSSKFARGTFLLLIAYILFWIYNNGSNSKKATHALRNNGWTAITWIYCHLPLVASLVLGADAGGDLTSLDITSLSKHQEESVLERSSEEEPNMYALSFFFTGSICVSLLCMCIIGLADKNEDPPNLHIVSRFWRVIWRAPIGIIIVLLSFAELDSTLLMGIVTILLAVLLVYESIVSTPQDCINYPLARKRSLTLE</sequence>
<keyword evidence="4" id="KW-1185">Reference proteome</keyword>
<dbReference type="eggNOG" id="ENOG502RZXZ">
    <property type="taxonomic scope" value="Eukaryota"/>
</dbReference>
<keyword evidence="2" id="KW-1133">Transmembrane helix</keyword>
<feature type="region of interest" description="Disordered" evidence="1">
    <location>
        <begin position="1"/>
        <end position="49"/>
    </location>
</feature>
<dbReference type="KEGG" id="dha:DEHA2A00550g"/>
<feature type="compositionally biased region" description="Acidic residues" evidence="1">
    <location>
        <begin position="38"/>
        <end position="49"/>
    </location>
</feature>
<proteinExistence type="predicted"/>
<name>Q6BZK9_DEBHA</name>
<dbReference type="InterPro" id="IPR010640">
    <property type="entry name" value="Low_temperature_requirement_A"/>
</dbReference>
<keyword evidence="2" id="KW-0472">Membrane</keyword>
<dbReference type="OrthoDB" id="191995at2759"/>
<dbReference type="HOGENOM" id="CLU_022899_0_0_1"/>
<feature type="transmembrane region" description="Helical" evidence="2">
    <location>
        <begin position="406"/>
        <end position="427"/>
    </location>
</feature>
<accession>Q6BZK9</accession>
<feature type="transmembrane region" description="Helical" evidence="2">
    <location>
        <begin position="222"/>
        <end position="240"/>
    </location>
</feature>
<feature type="transmembrane region" description="Helical" evidence="2">
    <location>
        <begin position="187"/>
        <end position="210"/>
    </location>
</feature>
<dbReference type="AlphaFoldDB" id="Q6BZK9"/>
<feature type="compositionally biased region" description="Basic and acidic residues" evidence="1">
    <location>
        <begin position="1"/>
        <end position="19"/>
    </location>
</feature>
<evidence type="ECO:0000256" key="2">
    <source>
        <dbReference type="SAM" id="Phobius"/>
    </source>
</evidence>
<dbReference type="PANTHER" id="PTHR36840">
    <property type="entry name" value="BLL5714 PROTEIN"/>
    <property type="match status" value="1"/>
</dbReference>
<keyword evidence="2" id="KW-0812">Transmembrane</keyword>
<feature type="transmembrane region" description="Helical" evidence="2">
    <location>
        <begin position="470"/>
        <end position="488"/>
    </location>
</feature>
<evidence type="ECO:0000313" key="3">
    <source>
        <dbReference type="EMBL" id="CAG84305.2"/>
    </source>
</evidence>
<dbReference type="EMBL" id="CR382133">
    <property type="protein sequence ID" value="CAG84305.2"/>
    <property type="molecule type" value="Genomic_DNA"/>
</dbReference>
<dbReference type="RefSeq" id="XP_456360.2">
    <property type="nucleotide sequence ID" value="XM_456360.1"/>
</dbReference>
<feature type="transmembrane region" description="Helical" evidence="2">
    <location>
        <begin position="448"/>
        <end position="464"/>
    </location>
</feature>
<reference evidence="3 4" key="1">
    <citation type="journal article" date="2004" name="Nature">
        <title>Genome evolution in yeasts.</title>
        <authorList>
            <consortium name="Genolevures"/>
            <person name="Dujon B."/>
            <person name="Sherman D."/>
            <person name="Fischer G."/>
            <person name="Durrens P."/>
            <person name="Casaregola S."/>
            <person name="Lafontaine I."/>
            <person name="de Montigny J."/>
            <person name="Marck C."/>
            <person name="Neuveglise C."/>
            <person name="Talla E."/>
            <person name="Goffard N."/>
            <person name="Frangeul L."/>
            <person name="Aigle M."/>
            <person name="Anthouard V."/>
            <person name="Babour A."/>
            <person name="Barbe V."/>
            <person name="Barnay S."/>
            <person name="Blanchin S."/>
            <person name="Beckerich J.M."/>
            <person name="Beyne E."/>
            <person name="Bleykasten C."/>
            <person name="Boisrame A."/>
            <person name="Boyer J."/>
            <person name="Cattolico L."/>
            <person name="Confanioleri F."/>
            <person name="de Daruvar A."/>
            <person name="Despons L."/>
            <person name="Fabre E."/>
            <person name="Fairhead C."/>
            <person name="Ferry-Dumazet H."/>
            <person name="Groppi A."/>
            <person name="Hantraye F."/>
            <person name="Hennequin C."/>
            <person name="Jauniaux N."/>
            <person name="Joyet P."/>
            <person name="Kachouri R."/>
            <person name="Kerrest A."/>
            <person name="Koszul R."/>
            <person name="Lemaire M."/>
            <person name="Lesur I."/>
            <person name="Ma L."/>
            <person name="Muller H."/>
            <person name="Nicaud J.M."/>
            <person name="Nikolski M."/>
            <person name="Oztas S."/>
            <person name="Ozier-Kalogeropoulos O."/>
            <person name="Pellenz S."/>
            <person name="Potier S."/>
            <person name="Richard G.F."/>
            <person name="Straub M.L."/>
            <person name="Suleau A."/>
            <person name="Swennene D."/>
            <person name="Tekaia F."/>
            <person name="Wesolowski-Louvel M."/>
            <person name="Westhof E."/>
            <person name="Wirth B."/>
            <person name="Zeniou-Meyer M."/>
            <person name="Zivanovic I."/>
            <person name="Bolotin-Fukuhara M."/>
            <person name="Thierry A."/>
            <person name="Bouchier C."/>
            <person name="Caudron B."/>
            <person name="Scarpelli C."/>
            <person name="Gaillardin C."/>
            <person name="Weissenbach J."/>
            <person name="Wincker P."/>
            <person name="Souciet J.L."/>
        </authorList>
    </citation>
    <scope>NUCLEOTIDE SEQUENCE [LARGE SCALE GENOMIC DNA]</scope>
    <source>
        <strain evidence="4">ATCC 36239 / CBS 767 / BCRC 21394 / JCM 1990 / NBRC 0083 / IGC 2968</strain>
    </source>
</reference>
<dbReference type="STRING" id="284592.Q6BZK9"/>
<feature type="transmembrane region" description="Helical" evidence="2">
    <location>
        <begin position="158"/>
        <end position="175"/>
    </location>
</feature>